<name>A0AAD7EQK4_9AGAR</name>
<dbReference type="EMBL" id="JARIHO010000022">
    <property type="protein sequence ID" value="KAJ7343825.1"/>
    <property type="molecule type" value="Genomic_DNA"/>
</dbReference>
<dbReference type="Proteomes" id="UP001218218">
    <property type="component" value="Unassembled WGS sequence"/>
</dbReference>
<dbReference type="NCBIfam" id="NF040586">
    <property type="entry name" value="FxSxx_TPR"/>
    <property type="match status" value="1"/>
</dbReference>
<dbReference type="SUPFAM" id="SSF48452">
    <property type="entry name" value="TPR-like"/>
    <property type="match status" value="3"/>
</dbReference>
<dbReference type="SUPFAM" id="SSF52540">
    <property type="entry name" value="P-loop containing nucleoside triphosphate hydrolases"/>
    <property type="match status" value="1"/>
</dbReference>
<keyword evidence="4" id="KW-1185">Reference proteome</keyword>
<dbReference type="PANTHER" id="PTHR46082">
    <property type="entry name" value="ATP/GTP-BINDING PROTEIN-RELATED"/>
    <property type="match status" value="1"/>
</dbReference>
<dbReference type="GO" id="GO:0043531">
    <property type="term" value="F:ADP binding"/>
    <property type="evidence" value="ECO:0007669"/>
    <property type="project" value="InterPro"/>
</dbReference>
<organism evidence="3 4">
    <name type="scientific">Mycena albidolilacea</name>
    <dbReference type="NCBI Taxonomy" id="1033008"/>
    <lineage>
        <taxon>Eukaryota</taxon>
        <taxon>Fungi</taxon>
        <taxon>Dikarya</taxon>
        <taxon>Basidiomycota</taxon>
        <taxon>Agaricomycotina</taxon>
        <taxon>Agaricomycetes</taxon>
        <taxon>Agaricomycetidae</taxon>
        <taxon>Agaricales</taxon>
        <taxon>Marasmiineae</taxon>
        <taxon>Mycenaceae</taxon>
        <taxon>Mycena</taxon>
    </lineage>
</organism>
<feature type="region of interest" description="Disordered" evidence="1">
    <location>
        <begin position="782"/>
        <end position="809"/>
    </location>
</feature>
<dbReference type="InterPro" id="IPR027417">
    <property type="entry name" value="P-loop_NTPase"/>
</dbReference>
<protein>
    <recommendedName>
        <fullName evidence="2">DUF7779 domain-containing protein</fullName>
    </recommendedName>
</protein>
<feature type="domain" description="DUF7779" evidence="2">
    <location>
        <begin position="275"/>
        <end position="383"/>
    </location>
</feature>
<dbReference type="Gene3D" id="1.25.40.10">
    <property type="entry name" value="Tetratricopeptide repeat domain"/>
    <property type="match status" value="2"/>
</dbReference>
<sequence>MAVVNTNFTVADMSLKINEIHATTISPSTVGDGVNHNTNSCPPSSRIFYGRKIILDAMHQYFGQDTGKQHIYVLYGLGGAGKTQIALRFIEESSKFTVKIMVDASTTETIDASLKNLAAAWNGNSSQDALLRLASKHEKWLLFFDNADDPKINLNKFFPKCNHGNIIITSRNPDLRVYGGHSLVSDMEEQDAGALLLRSAAQETSPVNELLAAEIVKELAYLPLAIVQAGAFISKSRALDTYLELYQENQAQLLAEKEAQTHDTYNWTVYTTWQMSFDKLSPLAAMFLQLCSFLHRDGISEDIFSRAVRYNFPEWGPSTEDLQKPLEFLSYFLRPTGAWDSLRFSKVTNEIKAYSLINFDPNQKIFSIHPLVHGWCRTTVTDQCRYQSCMSAILGMSISQIPREDRQLASLRLISHVDFLMYAGSEVASNFDAQFASMYHYAAQYTEAVKIGVIALERRRKLFGDDNLGTVYTMHYLAMTYNDLGQSKDAQKLQVEVLQKRRKLLGDDHPDTLKAMNNLAVTYHHLAQYKQAQKLQVAVLEKLRKLLGDGHSDTLIAMENLAITYSNFDQHKEAEKLDTVVLEKRRKLLGDDHPDTLKVMENLAIIYQNLGRHGKVEKLKHEVLEKRRKILGNDHPDTLNAMENFAITCDDLGRYGEGAKLKVEVLEKRRQGLGDDHPDTLKAMNNLAVTYWHLNQFQEAERLQVVVLEKWRRLLGEGHPKTVHAMMNLVLTYHYLDQPLETEKLEKLLEAYQPVSEVTEEETTTETLDLEDDEEAYENCDENTALMPNHSGKTRKPRPQRPKVSGTDLCQHRGQVRLFQRKWLGDTKRTRIVLVSGD</sequence>
<dbReference type="InterPro" id="IPR011990">
    <property type="entry name" value="TPR-like_helical_dom_sf"/>
</dbReference>
<dbReference type="PANTHER" id="PTHR46082:SF11">
    <property type="entry name" value="AAA+ ATPASE DOMAIN-CONTAINING PROTEIN-RELATED"/>
    <property type="match status" value="1"/>
</dbReference>
<dbReference type="Pfam" id="PF25000">
    <property type="entry name" value="DUF7779"/>
    <property type="match status" value="1"/>
</dbReference>
<evidence type="ECO:0000313" key="3">
    <source>
        <dbReference type="EMBL" id="KAJ7343825.1"/>
    </source>
</evidence>
<dbReference type="Pfam" id="PF13424">
    <property type="entry name" value="TPR_12"/>
    <property type="match status" value="2"/>
</dbReference>
<evidence type="ECO:0000256" key="1">
    <source>
        <dbReference type="SAM" id="MobiDB-lite"/>
    </source>
</evidence>
<dbReference type="InterPro" id="IPR056681">
    <property type="entry name" value="DUF7779"/>
</dbReference>
<proteinExistence type="predicted"/>
<dbReference type="AlphaFoldDB" id="A0AAD7EQK4"/>
<reference evidence="3" key="1">
    <citation type="submission" date="2023-03" db="EMBL/GenBank/DDBJ databases">
        <title>Massive genome expansion in bonnet fungi (Mycena s.s.) driven by repeated elements and novel gene families across ecological guilds.</title>
        <authorList>
            <consortium name="Lawrence Berkeley National Laboratory"/>
            <person name="Harder C.B."/>
            <person name="Miyauchi S."/>
            <person name="Viragh M."/>
            <person name="Kuo A."/>
            <person name="Thoen E."/>
            <person name="Andreopoulos B."/>
            <person name="Lu D."/>
            <person name="Skrede I."/>
            <person name="Drula E."/>
            <person name="Henrissat B."/>
            <person name="Morin E."/>
            <person name="Kohler A."/>
            <person name="Barry K."/>
            <person name="LaButti K."/>
            <person name="Morin E."/>
            <person name="Salamov A."/>
            <person name="Lipzen A."/>
            <person name="Mereny Z."/>
            <person name="Hegedus B."/>
            <person name="Baldrian P."/>
            <person name="Stursova M."/>
            <person name="Weitz H."/>
            <person name="Taylor A."/>
            <person name="Grigoriev I.V."/>
            <person name="Nagy L.G."/>
            <person name="Martin F."/>
            <person name="Kauserud H."/>
        </authorList>
    </citation>
    <scope>NUCLEOTIDE SEQUENCE</scope>
    <source>
        <strain evidence="3">CBHHK002</strain>
    </source>
</reference>
<dbReference type="Gene3D" id="3.40.50.300">
    <property type="entry name" value="P-loop containing nucleotide triphosphate hydrolases"/>
    <property type="match status" value="1"/>
</dbReference>
<comment type="caution">
    <text evidence="3">The sequence shown here is derived from an EMBL/GenBank/DDBJ whole genome shotgun (WGS) entry which is preliminary data.</text>
</comment>
<gene>
    <name evidence="3" type="ORF">DFH08DRAFT_781334</name>
</gene>
<evidence type="ECO:0000259" key="2">
    <source>
        <dbReference type="Pfam" id="PF25000"/>
    </source>
</evidence>
<accession>A0AAD7EQK4</accession>
<feature type="compositionally biased region" description="Basic residues" evidence="1">
    <location>
        <begin position="792"/>
        <end position="801"/>
    </location>
</feature>
<dbReference type="InterPro" id="IPR053137">
    <property type="entry name" value="NLR-like"/>
</dbReference>
<dbReference type="PRINTS" id="PR00381">
    <property type="entry name" value="KINESINLIGHT"/>
</dbReference>
<dbReference type="Pfam" id="PF13374">
    <property type="entry name" value="TPR_10"/>
    <property type="match status" value="2"/>
</dbReference>
<evidence type="ECO:0000313" key="4">
    <source>
        <dbReference type="Proteomes" id="UP001218218"/>
    </source>
</evidence>